<feature type="region of interest" description="Disordered" evidence="1">
    <location>
        <begin position="67"/>
        <end position="95"/>
    </location>
</feature>
<evidence type="ECO:0000313" key="2">
    <source>
        <dbReference type="EMBL" id="GIJ43535.1"/>
    </source>
</evidence>
<reference evidence="2" key="1">
    <citation type="submission" date="2021-01" db="EMBL/GenBank/DDBJ databases">
        <title>Whole genome shotgun sequence of Virgisporangium aliadipatigenens NBRC 105644.</title>
        <authorList>
            <person name="Komaki H."/>
            <person name="Tamura T."/>
        </authorList>
    </citation>
    <scope>NUCLEOTIDE SEQUENCE</scope>
    <source>
        <strain evidence="2">NBRC 105644</strain>
    </source>
</reference>
<dbReference type="Proteomes" id="UP000619260">
    <property type="component" value="Unassembled WGS sequence"/>
</dbReference>
<evidence type="ECO:0000256" key="1">
    <source>
        <dbReference type="SAM" id="MobiDB-lite"/>
    </source>
</evidence>
<comment type="caution">
    <text evidence="2">The sequence shown here is derived from an EMBL/GenBank/DDBJ whole genome shotgun (WGS) entry which is preliminary data.</text>
</comment>
<dbReference type="RefSeq" id="WP_203897097.1">
    <property type="nucleotide sequence ID" value="NZ_BOPF01000002.1"/>
</dbReference>
<proteinExistence type="predicted"/>
<keyword evidence="3" id="KW-1185">Reference proteome</keyword>
<gene>
    <name evidence="2" type="ORF">Val02_04210</name>
</gene>
<evidence type="ECO:0000313" key="3">
    <source>
        <dbReference type="Proteomes" id="UP000619260"/>
    </source>
</evidence>
<dbReference type="AlphaFoldDB" id="A0A8J3YGB1"/>
<protein>
    <submittedName>
        <fullName evidence="2">Uncharacterized protein</fullName>
    </submittedName>
</protein>
<organism evidence="2 3">
    <name type="scientific">Virgisporangium aliadipatigenens</name>
    <dbReference type="NCBI Taxonomy" id="741659"/>
    <lineage>
        <taxon>Bacteria</taxon>
        <taxon>Bacillati</taxon>
        <taxon>Actinomycetota</taxon>
        <taxon>Actinomycetes</taxon>
        <taxon>Micromonosporales</taxon>
        <taxon>Micromonosporaceae</taxon>
        <taxon>Virgisporangium</taxon>
    </lineage>
</organism>
<accession>A0A8J3YGB1</accession>
<sequence length="115" mass="12256">MSFDGAFTRVGRSAWLRGRFGAILDTALPPEVEPFSFVPLTGLREFAAALRLRSGETLVDLACPPGSPPSRCVSGRPGTPASGTRTRRAPTCRRPTGCAGSWLWHGSQFLPTRGG</sequence>
<name>A0A8J3YGB1_9ACTN</name>
<dbReference type="EMBL" id="BOPF01000002">
    <property type="protein sequence ID" value="GIJ43535.1"/>
    <property type="molecule type" value="Genomic_DNA"/>
</dbReference>